<comment type="caution">
    <text evidence="6">The sequence shown here is derived from an EMBL/GenBank/DDBJ whole genome shotgun (WGS) entry which is preliminary data.</text>
</comment>
<feature type="repeat" description="PPR" evidence="2">
    <location>
        <begin position="1527"/>
        <end position="1561"/>
    </location>
</feature>
<feature type="repeat" description="PPR" evidence="2">
    <location>
        <begin position="1722"/>
        <end position="1756"/>
    </location>
</feature>
<reference evidence="6" key="2">
    <citation type="submission" date="2022-01" db="EMBL/GenBank/DDBJ databases">
        <authorList>
            <person name="Yamashiro T."/>
            <person name="Shiraishi A."/>
            <person name="Satake H."/>
            <person name="Nakayama K."/>
        </authorList>
    </citation>
    <scope>NUCLEOTIDE SEQUENCE</scope>
</reference>
<evidence type="ECO:0000256" key="2">
    <source>
        <dbReference type="PROSITE-ProRule" id="PRU00708"/>
    </source>
</evidence>
<sequence length="1770" mass="199349">MKAPEPSLLDTQMIPCRFWACMKTAEKEISFLPRTYSSFWNRQLKPYKLMEVELVVRGSEGYIASLKIEPNLILRIKEAQKEDGELWSVNDDAIRVVVNQSTKLAHFLPIQNGYLVSKLAEIFQQEIFWLHGTPASIVSIGDRVSVHDFGKGAFCFGLFGGSVDCDGGVGYSPYGASAQFVVVVCVRSTKGQPGDCVGSRGRRGGAGGGIGAGLIVDRKNRVSVYVIFLVNSPKGTSSRMLTDNAANYKAVGEMLMDKRKKLFWTSCDAHCIDLMLEDFEKKIEEHKVTIAKGRKVVSFIYNRTRLICLLKKFSNGKELLRPGATRFATSYLTLCRLYELKGILGSVNTCLLTAARILCGKVLYWVDSDSPAMGFILDAMVNAKKECHKNTSYKRVQSRWKGRKRKEEDFDFEDVDSDDEWITEDNEDLTNVYENESTTHGDSGDDDFLIAGYENSIMDLTIPIRSYDYDLAKPETILCSSELFAAEMDAVTPSEVSIPENILQPFLAISNAKTLDEALENLVELARTSDGRADLASKNVLTATLHLYRVLSYPSNGGTILLALKLIRNLCAGELRNQNSFVEQNGVDIVSNIIGSKGIVDDLNYEIIRMGLQVLANVSLAGEEHQIVIWSRICFLEFTEIVKLRRKEICDPLCMIIYACIEENGELLKQLCSDHALLLLVEIVRTASAVGFGEDWLKLILSRTCIEEPYFTPLFSKLTYAPPKSVDGSLPQDYTFTQGQSFLMSILSQMINEQIEHIKVSKVFAFDVFNILKTTLGVLNYDSRAKSSLPTDSFDVNTLGYSLCILRDICAFDGNADIVESLLSLGLVRLLLDLLRELEPPAIIRKSLEQGENQDTKKDLGKLCPYKGFRSDIVAVIGNCAYKKKHVQDEIREKEGILLMLQHCVTDDENPFLREWGIWGVRNLMEGNVENQLVVSELQIQGSVNLPEFARMGLRVDVDPQTRRAKLVNTSEDIDQASDAKKFIHLSDAAIFVRNRVFSVAEKTRISMVKACENEDDARFVLKVLREMNNEAGFKVSVRCYNTMLMCLSRFLMIDDMKCVFLEMLDDEVLPNIYTYNTMVNGYCKVGKVDVASLYVSKILQAGLRPDTHTYTSLILGHCRNKDVDSAFKVFDLMPKKGCIRNEVSYTNLIHGLCEETRVDEGLELFCGMGDDNCFPTVRTFTVLISALSRLGRTEEAWDLFNGMSEKGCEPNAHTYTVLIDGMCKEGKMDEARKLFNLMEEKGVVGTVVTYNALIDGYCKDGKVDNALEIVEKMEKKELKPNVRTYNELIRGYCKGDNVHKAMTLLDRMMKMKLSPTVMTYNLLINGQCKHDYVDNAYRLIGVMEENGVAPDEWTYSSIIEAICKRWSVEEAHTLLDSLKEKGIKVNEVIYTTLIDGYFQKGKADSGTNLFLEMLITGCLPNSWTYNVMINGFCKDDKLQEVLYLIGKMIKIGYELGITTYTILIEGLLKSSNYDDARKLFILMVSSGLKPDVCTYTSFILAYCSQGMVKEAEDIMIEMIKEGVEPDTATYTVFIDTYGRLGQVDSAFDVLKRMVNAKCEPSNHTYAVLVKHLLLVQKLKNLKFEALDINIGNVWKLMDLETAMELFSEMVKRGCEPNVKTYEVLTIGLCKEGRHEEACRLVSHMLTSGLVPNENIYTHLVNCSCYLRMYDQALDLLSTMVESRILPNLDSYRLLICGLYDEGKHEQGKEVFSNLLDGYNPDEVAWKILLDGLLKRGLVSRCSELVDVMEEKGFHLNPHTYLTLADQMDV</sequence>
<dbReference type="PANTHER" id="PTHR47932">
    <property type="entry name" value="ATPASE EXPRESSION PROTEIN 3"/>
    <property type="match status" value="1"/>
</dbReference>
<feature type="repeat" description="PPR" evidence="2">
    <location>
        <begin position="1282"/>
        <end position="1316"/>
    </location>
</feature>
<feature type="repeat" description="PPR" evidence="2">
    <location>
        <begin position="1492"/>
        <end position="1526"/>
    </location>
</feature>
<dbReference type="InterPro" id="IPR011990">
    <property type="entry name" value="TPR-like_helical_dom_sf"/>
</dbReference>
<dbReference type="SUPFAM" id="SSF53098">
    <property type="entry name" value="Ribonuclease H-like"/>
    <property type="match status" value="1"/>
</dbReference>
<keyword evidence="1" id="KW-0677">Repeat</keyword>
<dbReference type="Gene3D" id="1.25.10.10">
    <property type="entry name" value="Leucine-rich Repeat Variant"/>
    <property type="match status" value="2"/>
</dbReference>
<dbReference type="InterPro" id="IPR002885">
    <property type="entry name" value="PPR_rpt"/>
</dbReference>
<feature type="repeat" description="PPR" evidence="2">
    <location>
        <begin position="1317"/>
        <end position="1351"/>
    </location>
</feature>
<organism evidence="6 7">
    <name type="scientific">Tanacetum coccineum</name>
    <dbReference type="NCBI Taxonomy" id="301880"/>
    <lineage>
        <taxon>Eukaryota</taxon>
        <taxon>Viridiplantae</taxon>
        <taxon>Streptophyta</taxon>
        <taxon>Embryophyta</taxon>
        <taxon>Tracheophyta</taxon>
        <taxon>Spermatophyta</taxon>
        <taxon>Magnoliopsida</taxon>
        <taxon>eudicotyledons</taxon>
        <taxon>Gunneridae</taxon>
        <taxon>Pentapetalae</taxon>
        <taxon>asterids</taxon>
        <taxon>campanulids</taxon>
        <taxon>Asterales</taxon>
        <taxon>Asteraceae</taxon>
        <taxon>Asteroideae</taxon>
        <taxon>Anthemideae</taxon>
        <taxon>Anthemidinae</taxon>
        <taxon>Tanacetum</taxon>
    </lineage>
</organism>
<feature type="repeat" description="PPR" evidence="2">
    <location>
        <begin position="1618"/>
        <end position="1652"/>
    </location>
</feature>
<evidence type="ECO:0000256" key="1">
    <source>
        <dbReference type="ARBA" id="ARBA00022737"/>
    </source>
</evidence>
<protein>
    <submittedName>
        <fullName evidence="6">Pentatricopeptide repeat-containing protein</fullName>
    </submittedName>
</protein>
<feature type="repeat" description="PPR" evidence="2">
    <location>
        <begin position="1142"/>
        <end position="1176"/>
    </location>
</feature>
<dbReference type="Pfam" id="PF17177">
    <property type="entry name" value="PPR_long"/>
    <property type="match status" value="1"/>
</dbReference>
<evidence type="ECO:0000259" key="4">
    <source>
        <dbReference type="Pfam" id="PF09759"/>
    </source>
</evidence>
<dbReference type="SUPFAM" id="SSF48452">
    <property type="entry name" value="TPR-like"/>
    <property type="match status" value="1"/>
</dbReference>
<dbReference type="SUPFAM" id="SSF48371">
    <property type="entry name" value="ARM repeat"/>
    <property type="match status" value="1"/>
</dbReference>
<evidence type="ECO:0000259" key="3">
    <source>
        <dbReference type="Pfam" id="PF04937"/>
    </source>
</evidence>
<dbReference type="InterPro" id="IPR033443">
    <property type="entry name" value="PROP1-like_PPR_dom"/>
</dbReference>
<feature type="repeat" description="PPR" evidence="2">
    <location>
        <begin position="1653"/>
        <end position="1687"/>
    </location>
</feature>
<accession>A0ABQ5IQQ3</accession>
<dbReference type="Pfam" id="PF01535">
    <property type="entry name" value="PPR"/>
    <property type="match status" value="2"/>
</dbReference>
<feature type="repeat" description="PPR" evidence="2">
    <location>
        <begin position="1107"/>
        <end position="1141"/>
    </location>
</feature>
<feature type="repeat" description="PPR" evidence="2">
    <location>
        <begin position="1247"/>
        <end position="1281"/>
    </location>
</feature>
<dbReference type="PANTHER" id="PTHR47932:SF2">
    <property type="entry name" value="OS10G0484300 PROTEIN"/>
    <property type="match status" value="1"/>
</dbReference>
<keyword evidence="7" id="KW-1185">Reference proteome</keyword>
<feature type="repeat" description="PPR" evidence="2">
    <location>
        <begin position="1457"/>
        <end position="1491"/>
    </location>
</feature>
<feature type="repeat" description="PPR" evidence="2">
    <location>
        <begin position="1352"/>
        <end position="1386"/>
    </location>
</feature>
<feature type="repeat" description="PPR" evidence="2">
    <location>
        <begin position="1422"/>
        <end position="1456"/>
    </location>
</feature>
<dbReference type="EMBL" id="BQNB010020974">
    <property type="protein sequence ID" value="GJU01548.1"/>
    <property type="molecule type" value="Genomic_DNA"/>
</dbReference>
<dbReference type="InterPro" id="IPR016024">
    <property type="entry name" value="ARM-type_fold"/>
</dbReference>
<feature type="repeat" description="PPR" evidence="2">
    <location>
        <begin position="1212"/>
        <end position="1246"/>
    </location>
</feature>
<dbReference type="Gene3D" id="1.25.40.10">
    <property type="entry name" value="Tetratricopeptide repeat domain"/>
    <property type="match status" value="8"/>
</dbReference>
<dbReference type="NCBIfam" id="TIGR00756">
    <property type="entry name" value="PPR"/>
    <property type="match status" value="15"/>
</dbReference>
<dbReference type="InterPro" id="IPR019156">
    <property type="entry name" value="Ataxin-10_domain"/>
</dbReference>
<feature type="repeat" description="PPR" evidence="2">
    <location>
        <begin position="1387"/>
        <end position="1421"/>
    </location>
</feature>
<name>A0ABQ5IQQ3_9ASTR</name>
<dbReference type="Pfam" id="PF12854">
    <property type="entry name" value="PPR_1"/>
    <property type="match status" value="1"/>
</dbReference>
<feature type="domain" description="PROP1-like PPR" evidence="5">
    <location>
        <begin position="1586"/>
        <end position="1741"/>
    </location>
</feature>
<dbReference type="InterPro" id="IPR011989">
    <property type="entry name" value="ARM-like"/>
</dbReference>
<feature type="repeat" description="PPR" evidence="2">
    <location>
        <begin position="1072"/>
        <end position="1106"/>
    </location>
</feature>
<evidence type="ECO:0000313" key="6">
    <source>
        <dbReference type="EMBL" id="GJU01548.1"/>
    </source>
</evidence>
<dbReference type="Pfam" id="PF13041">
    <property type="entry name" value="PPR_2"/>
    <property type="match status" value="6"/>
</dbReference>
<feature type="repeat" description="PPR" evidence="2">
    <location>
        <begin position="1177"/>
        <end position="1211"/>
    </location>
</feature>
<dbReference type="Proteomes" id="UP001151760">
    <property type="component" value="Unassembled WGS sequence"/>
</dbReference>
<feature type="domain" description="Ataxin-10" evidence="4">
    <location>
        <begin position="869"/>
        <end position="962"/>
    </location>
</feature>
<proteinExistence type="predicted"/>
<dbReference type="InterPro" id="IPR012337">
    <property type="entry name" value="RNaseH-like_sf"/>
</dbReference>
<reference evidence="6" key="1">
    <citation type="journal article" date="2022" name="Int. J. Mol. Sci.">
        <title>Draft Genome of Tanacetum Coccineum: Genomic Comparison of Closely Related Tanacetum-Family Plants.</title>
        <authorList>
            <person name="Yamashiro T."/>
            <person name="Shiraishi A."/>
            <person name="Nakayama K."/>
            <person name="Satake H."/>
        </authorList>
    </citation>
    <scope>NUCLEOTIDE SEQUENCE</scope>
</reference>
<gene>
    <name evidence="6" type="ORF">Tco_1111886</name>
</gene>
<evidence type="ECO:0000259" key="5">
    <source>
        <dbReference type="Pfam" id="PF17177"/>
    </source>
</evidence>
<dbReference type="Pfam" id="PF04937">
    <property type="entry name" value="DUF659"/>
    <property type="match status" value="1"/>
</dbReference>
<dbReference type="InterPro" id="IPR007021">
    <property type="entry name" value="DUF659"/>
</dbReference>
<dbReference type="Pfam" id="PF09759">
    <property type="entry name" value="Atx10homo_assoc"/>
    <property type="match status" value="1"/>
</dbReference>
<feature type="domain" description="DUF659" evidence="3">
    <location>
        <begin position="241"/>
        <end position="296"/>
    </location>
</feature>
<dbReference type="PROSITE" id="PS51375">
    <property type="entry name" value="PPR"/>
    <property type="match status" value="17"/>
</dbReference>
<evidence type="ECO:0000313" key="7">
    <source>
        <dbReference type="Proteomes" id="UP001151760"/>
    </source>
</evidence>